<dbReference type="GO" id="GO:0004177">
    <property type="term" value="F:aminopeptidase activity"/>
    <property type="evidence" value="ECO:0007669"/>
    <property type="project" value="UniProtKB-KW"/>
</dbReference>
<comment type="caution">
    <text evidence="10">The sequence shown here is derived from an EMBL/GenBank/DDBJ whole genome shotgun (WGS) entry which is preliminary data.</text>
</comment>
<reference evidence="10" key="2">
    <citation type="journal article" date="2021" name="PeerJ">
        <title>Extensive microbial diversity within the chicken gut microbiome revealed by metagenomics and culture.</title>
        <authorList>
            <person name="Gilroy R."/>
            <person name="Ravi A."/>
            <person name="Getino M."/>
            <person name="Pursley I."/>
            <person name="Horton D.L."/>
            <person name="Alikhan N.F."/>
            <person name="Baker D."/>
            <person name="Gharbi K."/>
            <person name="Hall N."/>
            <person name="Watson M."/>
            <person name="Adriaenssens E.M."/>
            <person name="Foster-Nyarko E."/>
            <person name="Jarju S."/>
            <person name="Secka A."/>
            <person name="Antonio M."/>
            <person name="Oren A."/>
            <person name="Chaudhuri R.R."/>
            <person name="La Ragione R."/>
            <person name="Hildebrand F."/>
            <person name="Pallen M.J."/>
        </authorList>
    </citation>
    <scope>NUCLEOTIDE SEQUENCE</scope>
    <source>
        <strain evidence="10">ChiW25-3613</strain>
    </source>
</reference>
<dbReference type="GO" id="GO:0006508">
    <property type="term" value="P:proteolysis"/>
    <property type="evidence" value="ECO:0007669"/>
    <property type="project" value="UniProtKB-KW"/>
</dbReference>
<evidence type="ECO:0000256" key="3">
    <source>
        <dbReference type="ARBA" id="ARBA00001947"/>
    </source>
</evidence>
<dbReference type="InterPro" id="IPR052170">
    <property type="entry name" value="M29_Exopeptidase"/>
</dbReference>
<evidence type="ECO:0000256" key="8">
    <source>
        <dbReference type="ARBA" id="ARBA00022801"/>
    </source>
</evidence>
<evidence type="ECO:0000313" key="10">
    <source>
        <dbReference type="EMBL" id="HIR39990.1"/>
    </source>
</evidence>
<dbReference type="InterPro" id="IPR035097">
    <property type="entry name" value="M29_N-terminal"/>
</dbReference>
<name>A0A9D1DCX5_9FIRM</name>
<dbReference type="AlphaFoldDB" id="A0A9D1DCX5"/>
<keyword evidence="8" id="KW-0378">Hydrolase</keyword>
<accession>A0A9D1DCX5</accession>
<evidence type="ECO:0000256" key="2">
    <source>
        <dbReference type="ARBA" id="ARBA00001946"/>
    </source>
</evidence>
<dbReference type="GO" id="GO:0046872">
    <property type="term" value="F:metal ion binding"/>
    <property type="evidence" value="ECO:0007669"/>
    <property type="project" value="UniProtKB-KW"/>
</dbReference>
<evidence type="ECO:0000256" key="1">
    <source>
        <dbReference type="ARBA" id="ARBA00001941"/>
    </source>
</evidence>
<keyword evidence="6" id="KW-0645">Protease</keyword>
<gene>
    <name evidence="10" type="ORF">IAB90_06380</name>
</gene>
<organism evidence="10 11">
    <name type="scientific">Candidatus Coproplasma stercoripullorum</name>
    <dbReference type="NCBI Taxonomy" id="2840751"/>
    <lineage>
        <taxon>Bacteria</taxon>
        <taxon>Bacillati</taxon>
        <taxon>Bacillota</taxon>
        <taxon>Clostridia</taxon>
        <taxon>Eubacteriales</taxon>
        <taxon>Candidatus Coproplasma</taxon>
    </lineage>
</organism>
<evidence type="ECO:0000256" key="7">
    <source>
        <dbReference type="ARBA" id="ARBA00022723"/>
    </source>
</evidence>
<evidence type="ECO:0000256" key="4">
    <source>
        <dbReference type="ARBA" id="ARBA00008236"/>
    </source>
</evidence>
<proteinExistence type="inferred from homology"/>
<comment type="cofactor">
    <cofactor evidence="3">
        <name>Zn(2+)</name>
        <dbReference type="ChEBI" id="CHEBI:29105"/>
    </cofactor>
</comment>
<comment type="cofactor">
    <cofactor evidence="2">
        <name>Mg(2+)</name>
        <dbReference type="ChEBI" id="CHEBI:18420"/>
    </cofactor>
</comment>
<comment type="similarity">
    <text evidence="4">Belongs to the peptidase M29 family.</text>
</comment>
<dbReference type="Gene3D" id="3.40.1830.10">
    <property type="entry name" value="Thermophilic metalloprotease (M29)"/>
    <property type="match status" value="1"/>
</dbReference>
<dbReference type="PANTHER" id="PTHR34448:SF1">
    <property type="entry name" value="BLL6088 PROTEIN"/>
    <property type="match status" value="1"/>
</dbReference>
<comment type="cofactor">
    <cofactor evidence="1">
        <name>Co(2+)</name>
        <dbReference type="ChEBI" id="CHEBI:48828"/>
    </cofactor>
</comment>
<evidence type="ECO:0000256" key="5">
    <source>
        <dbReference type="ARBA" id="ARBA00022438"/>
    </source>
</evidence>
<dbReference type="InterPro" id="IPR000787">
    <property type="entry name" value="Peptidase_M29"/>
</dbReference>
<keyword evidence="9" id="KW-0482">Metalloprotease</keyword>
<evidence type="ECO:0000256" key="6">
    <source>
        <dbReference type="ARBA" id="ARBA00022670"/>
    </source>
</evidence>
<keyword evidence="7" id="KW-0479">Metal-binding</keyword>
<dbReference type="EMBL" id="DVHB01000110">
    <property type="protein sequence ID" value="HIR39990.1"/>
    <property type="molecule type" value="Genomic_DNA"/>
</dbReference>
<evidence type="ECO:0000256" key="9">
    <source>
        <dbReference type="ARBA" id="ARBA00023049"/>
    </source>
</evidence>
<dbReference type="GO" id="GO:0008237">
    <property type="term" value="F:metallopeptidase activity"/>
    <property type="evidence" value="ECO:0007669"/>
    <property type="project" value="UniProtKB-KW"/>
</dbReference>
<reference evidence="10" key="1">
    <citation type="submission" date="2020-10" db="EMBL/GenBank/DDBJ databases">
        <authorList>
            <person name="Gilroy R."/>
        </authorList>
    </citation>
    <scope>NUCLEOTIDE SEQUENCE</scope>
    <source>
        <strain evidence="10">ChiW25-3613</strain>
    </source>
</reference>
<sequence length="372" mass="41570">MRDERINKLAKGLVNYSVNLKKGEKVFIEAIDVPEELVCALLENVYAAGGIPYVKLVSNRVQRSLLMGAGEESIKKLAEYEAHIMNDMDAYIGVRGFKNNFELSDVPSETSALYQREFFYPVHHEIRVKKTKWVILRYPTDGMSQLSEMSTEKFEDFYFDVCTLDYAKMSKAMDPLVELMNKTDKVRLVAKNTDITFSIKGMPAIKCAGGCNIPDGEVYTAPVKDSVNGVITYNAPSMQGGKKYENISLTFKDGKIINAACDGDNEALNKVFDTDEGARYVGEFAIGVNPYVTAPMLDTLFDEKISGSIHFTPGCCYDDAYNGNQSGVHWDLVLIMTPEFGGGEIWFDDVLIRKDGRFVLDSLKCLNAENLK</sequence>
<dbReference type="Proteomes" id="UP000824179">
    <property type="component" value="Unassembled WGS sequence"/>
</dbReference>
<dbReference type="Pfam" id="PF02073">
    <property type="entry name" value="Peptidase_M29"/>
    <property type="match status" value="1"/>
</dbReference>
<dbReference type="SUPFAM" id="SSF144052">
    <property type="entry name" value="Thermophilic metalloprotease-like"/>
    <property type="match status" value="1"/>
</dbReference>
<evidence type="ECO:0000313" key="11">
    <source>
        <dbReference type="Proteomes" id="UP000824179"/>
    </source>
</evidence>
<keyword evidence="5 10" id="KW-0031">Aminopeptidase</keyword>
<protein>
    <submittedName>
        <fullName evidence="10">Aminopeptidase</fullName>
    </submittedName>
</protein>
<dbReference type="PANTHER" id="PTHR34448">
    <property type="entry name" value="AMINOPEPTIDASE"/>
    <property type="match status" value="1"/>
</dbReference>